<proteinExistence type="predicted"/>
<gene>
    <name evidence="1" type="ORF">IWQ57_002368</name>
</gene>
<reference evidence="1" key="1">
    <citation type="submission" date="2022-07" db="EMBL/GenBank/DDBJ databases">
        <title>Phylogenomic reconstructions and comparative analyses of Kickxellomycotina fungi.</title>
        <authorList>
            <person name="Reynolds N.K."/>
            <person name="Stajich J.E."/>
            <person name="Barry K."/>
            <person name="Grigoriev I.V."/>
            <person name="Crous P."/>
            <person name="Smith M.E."/>
        </authorList>
    </citation>
    <scope>NUCLEOTIDE SEQUENCE</scope>
    <source>
        <strain evidence="1">CBS 109366</strain>
    </source>
</reference>
<keyword evidence="2" id="KW-1185">Reference proteome</keyword>
<dbReference type="EMBL" id="JANBUJ010000599">
    <property type="protein sequence ID" value="KAJ2771089.1"/>
    <property type="molecule type" value="Genomic_DNA"/>
</dbReference>
<evidence type="ECO:0000313" key="2">
    <source>
        <dbReference type="Proteomes" id="UP001140234"/>
    </source>
</evidence>
<evidence type="ECO:0000313" key="1">
    <source>
        <dbReference type="EMBL" id="KAJ2771089.1"/>
    </source>
</evidence>
<comment type="caution">
    <text evidence="1">The sequence shown here is derived from an EMBL/GenBank/DDBJ whole genome shotgun (WGS) entry which is preliminary data.</text>
</comment>
<organism evidence="1 2">
    <name type="scientific">Coemansia nantahalensis</name>
    <dbReference type="NCBI Taxonomy" id="2789366"/>
    <lineage>
        <taxon>Eukaryota</taxon>
        <taxon>Fungi</taxon>
        <taxon>Fungi incertae sedis</taxon>
        <taxon>Zoopagomycota</taxon>
        <taxon>Kickxellomycotina</taxon>
        <taxon>Kickxellomycetes</taxon>
        <taxon>Kickxellales</taxon>
        <taxon>Kickxellaceae</taxon>
        <taxon>Coemansia</taxon>
    </lineage>
</organism>
<name>A0ACC1K0H1_9FUNG</name>
<sequence length="281" mass="31295">MALRVPRRLVLLAALAAAVVLTYMLCAPAMLPRDDVEEGSSPKDGPPAGPRPDESLLAATRPAEAHPASPVTPAPDKPSGIAYYLPVAKFTDSKWLRMNTILNKAVRVCDKTTMDTVDKTITDQLGCDITLEAERGWGKLCTKTKAIYDHLCRANKLGNHEFFIKLDDDTMVDPRMEEYIMRELSGRNVFFGFSPGWIRSATKYHNWFGGPFYGFSASVLDKICGCSMPDCPDGMGEDEWTGYMLGECNITKEDILLPKGYVYHHDYDAPRVTIKFHKLHG</sequence>
<protein>
    <submittedName>
        <fullName evidence="1">Uncharacterized protein</fullName>
    </submittedName>
</protein>
<accession>A0ACC1K0H1</accession>
<dbReference type="Proteomes" id="UP001140234">
    <property type="component" value="Unassembled WGS sequence"/>
</dbReference>